<evidence type="ECO:0000313" key="2">
    <source>
        <dbReference type="Proteomes" id="UP000821845"/>
    </source>
</evidence>
<keyword evidence="2" id="KW-1185">Reference proteome</keyword>
<evidence type="ECO:0000313" key="1">
    <source>
        <dbReference type="EMBL" id="KAH6940023.1"/>
    </source>
</evidence>
<proteinExistence type="predicted"/>
<name>A0ACB7T1P2_HYAAI</name>
<gene>
    <name evidence="1" type="ORF">HPB50_024025</name>
</gene>
<protein>
    <submittedName>
        <fullName evidence="1">Uncharacterized protein</fullName>
    </submittedName>
</protein>
<organism evidence="1 2">
    <name type="scientific">Hyalomma asiaticum</name>
    <name type="common">Tick</name>
    <dbReference type="NCBI Taxonomy" id="266040"/>
    <lineage>
        <taxon>Eukaryota</taxon>
        <taxon>Metazoa</taxon>
        <taxon>Ecdysozoa</taxon>
        <taxon>Arthropoda</taxon>
        <taxon>Chelicerata</taxon>
        <taxon>Arachnida</taxon>
        <taxon>Acari</taxon>
        <taxon>Parasitiformes</taxon>
        <taxon>Ixodida</taxon>
        <taxon>Ixodoidea</taxon>
        <taxon>Ixodidae</taxon>
        <taxon>Hyalomminae</taxon>
        <taxon>Hyalomma</taxon>
    </lineage>
</organism>
<comment type="caution">
    <text evidence="1">The sequence shown here is derived from an EMBL/GenBank/DDBJ whole genome shotgun (WGS) entry which is preliminary data.</text>
</comment>
<dbReference type="EMBL" id="CM023482">
    <property type="protein sequence ID" value="KAH6940023.1"/>
    <property type="molecule type" value="Genomic_DNA"/>
</dbReference>
<accession>A0ACB7T1P2</accession>
<dbReference type="Proteomes" id="UP000821845">
    <property type="component" value="Chromosome 2"/>
</dbReference>
<reference evidence="1" key="1">
    <citation type="submission" date="2020-05" db="EMBL/GenBank/DDBJ databases">
        <title>Large-scale comparative analyses of tick genomes elucidate their genetic diversity and vector capacities.</title>
        <authorList>
            <person name="Jia N."/>
            <person name="Wang J."/>
            <person name="Shi W."/>
            <person name="Du L."/>
            <person name="Sun Y."/>
            <person name="Zhan W."/>
            <person name="Jiang J."/>
            <person name="Wang Q."/>
            <person name="Zhang B."/>
            <person name="Ji P."/>
            <person name="Sakyi L.B."/>
            <person name="Cui X."/>
            <person name="Yuan T."/>
            <person name="Jiang B."/>
            <person name="Yang W."/>
            <person name="Lam T.T.-Y."/>
            <person name="Chang Q."/>
            <person name="Ding S."/>
            <person name="Wang X."/>
            <person name="Zhu J."/>
            <person name="Ruan X."/>
            <person name="Zhao L."/>
            <person name="Wei J."/>
            <person name="Que T."/>
            <person name="Du C."/>
            <person name="Cheng J."/>
            <person name="Dai P."/>
            <person name="Han X."/>
            <person name="Huang E."/>
            <person name="Gao Y."/>
            <person name="Liu J."/>
            <person name="Shao H."/>
            <person name="Ye R."/>
            <person name="Li L."/>
            <person name="Wei W."/>
            <person name="Wang X."/>
            <person name="Wang C."/>
            <person name="Yang T."/>
            <person name="Huo Q."/>
            <person name="Li W."/>
            <person name="Guo W."/>
            <person name="Chen H."/>
            <person name="Zhou L."/>
            <person name="Ni X."/>
            <person name="Tian J."/>
            <person name="Zhou Y."/>
            <person name="Sheng Y."/>
            <person name="Liu T."/>
            <person name="Pan Y."/>
            <person name="Xia L."/>
            <person name="Li J."/>
            <person name="Zhao F."/>
            <person name="Cao W."/>
        </authorList>
    </citation>
    <scope>NUCLEOTIDE SEQUENCE</scope>
    <source>
        <strain evidence="1">Hyas-2018</strain>
    </source>
</reference>
<sequence>MLRQEKRFSSLHPPGLLVRFPKALQPRHGFSASRRRQMAFIRGSACLGRPSRRPVARCKPGSPLNEARCHATRARERASGRPRVVYVIYLSHAEEAQTVQAVGAGGAVRTRPASP</sequence>